<reference evidence="2 3" key="1">
    <citation type="submission" date="2021-01" db="EMBL/GenBank/DDBJ databases">
        <title>Whole genome shotgun sequence of Actinoplanes palleronii NBRC 14916.</title>
        <authorList>
            <person name="Komaki H."/>
            <person name="Tamura T."/>
        </authorList>
    </citation>
    <scope>NUCLEOTIDE SEQUENCE [LARGE SCALE GENOMIC DNA]</scope>
    <source>
        <strain evidence="2 3">NBRC 14916</strain>
    </source>
</reference>
<feature type="domain" description="DUF4440" evidence="1">
    <location>
        <begin position="9"/>
        <end position="114"/>
    </location>
</feature>
<evidence type="ECO:0000259" key="1">
    <source>
        <dbReference type="Pfam" id="PF14534"/>
    </source>
</evidence>
<evidence type="ECO:0000313" key="2">
    <source>
        <dbReference type="EMBL" id="GIE69479.1"/>
    </source>
</evidence>
<gene>
    <name evidence="2" type="ORF">Apa02nite_055870</name>
</gene>
<dbReference type="RefSeq" id="WP_203827627.1">
    <property type="nucleotide sequence ID" value="NZ_BAAATY010000019.1"/>
</dbReference>
<evidence type="ECO:0000313" key="3">
    <source>
        <dbReference type="Proteomes" id="UP000624709"/>
    </source>
</evidence>
<protein>
    <recommendedName>
        <fullName evidence="1">DUF4440 domain-containing protein</fullName>
    </recommendedName>
</protein>
<dbReference type="EMBL" id="BOMS01000088">
    <property type="protein sequence ID" value="GIE69479.1"/>
    <property type="molecule type" value="Genomic_DNA"/>
</dbReference>
<dbReference type="Gene3D" id="3.10.450.50">
    <property type="match status" value="1"/>
</dbReference>
<accession>A0ABQ4BFQ2</accession>
<organism evidence="2 3">
    <name type="scientific">Actinoplanes palleronii</name>
    <dbReference type="NCBI Taxonomy" id="113570"/>
    <lineage>
        <taxon>Bacteria</taxon>
        <taxon>Bacillati</taxon>
        <taxon>Actinomycetota</taxon>
        <taxon>Actinomycetes</taxon>
        <taxon>Micromonosporales</taxon>
        <taxon>Micromonosporaceae</taxon>
        <taxon>Actinoplanes</taxon>
    </lineage>
</organism>
<comment type="caution">
    <text evidence="2">The sequence shown here is derived from an EMBL/GenBank/DDBJ whole genome shotgun (WGS) entry which is preliminary data.</text>
</comment>
<keyword evidence="3" id="KW-1185">Reference proteome</keyword>
<dbReference type="InterPro" id="IPR027843">
    <property type="entry name" value="DUF4440"/>
</dbReference>
<proteinExistence type="predicted"/>
<dbReference type="Proteomes" id="UP000624709">
    <property type="component" value="Unassembled WGS sequence"/>
</dbReference>
<dbReference type="Pfam" id="PF14534">
    <property type="entry name" value="DUF4440"/>
    <property type="match status" value="1"/>
</dbReference>
<dbReference type="InterPro" id="IPR032710">
    <property type="entry name" value="NTF2-like_dom_sf"/>
</dbReference>
<dbReference type="SUPFAM" id="SSF54427">
    <property type="entry name" value="NTF2-like"/>
    <property type="match status" value="1"/>
</dbReference>
<name>A0ABQ4BFQ2_9ACTN</name>
<sequence length="138" mass="15190">MDDTTVAALHAVERRRQQALIDGDLATLDTLFDESLVHIHAPGVVHDKAQLLEHTGTRRAYLAITRGELTVRLFGDVAVITGPITNRLRTAGGGERTLAGVATQVLHRHEHGWRFVSFQMTPYGEQAWPALASEEKTS</sequence>